<dbReference type="Proteomes" id="UP001140087">
    <property type="component" value="Unassembled WGS sequence"/>
</dbReference>
<reference evidence="1" key="1">
    <citation type="submission" date="2022-07" db="EMBL/GenBank/DDBJ databases">
        <title>Phylogenomic reconstructions and comparative analyses of Kickxellomycotina fungi.</title>
        <authorList>
            <person name="Reynolds N.K."/>
            <person name="Stajich J.E."/>
            <person name="Barry K."/>
            <person name="Grigoriev I.V."/>
            <person name="Crous P."/>
            <person name="Smith M.E."/>
        </authorList>
    </citation>
    <scope>NUCLEOTIDE SEQUENCE</scope>
    <source>
        <strain evidence="1">BCRC 34780</strain>
    </source>
</reference>
<evidence type="ECO:0000313" key="2">
    <source>
        <dbReference type="Proteomes" id="UP001140087"/>
    </source>
</evidence>
<feature type="non-terminal residue" evidence="1">
    <location>
        <position position="473"/>
    </location>
</feature>
<accession>A0ACC1KWQ4</accession>
<dbReference type="EMBL" id="JANBUN010001994">
    <property type="protein sequence ID" value="KAJ2796014.1"/>
    <property type="molecule type" value="Genomic_DNA"/>
</dbReference>
<proteinExistence type="predicted"/>
<protein>
    <submittedName>
        <fullName evidence="1">Uncharacterized protein</fullName>
    </submittedName>
</protein>
<sequence length="473" mass="51362">MLNEAGPAWAVEVVAAWARGRCTEEGAVVPHSEVLGVGRLCAMSTAEIKETARVHGGVALLRRPDSDEWRAWTANGSSTDTSNSAGTSASNSASASTRTDSDAGLLLAAIPHYFQDHWWRQQQQQQQQDAATDDQLDPCVLNPVQQLVVSRLAQVVFDAQTAAGDSDWMDPMMCVAAFRAATGQAPSGPQDLQSVRQVWTAETARMRRQLRRSSRSTRVRADYRAVMEDDGTEASTAAEGRATGTKGGSGKRTRGTAESPSKQARAAPIAELIDASGWIVRADGRPDAALVVRAAGFVPLVFPRTSGEPSHCLTDPRSSRQQWQTRGQAVLEFATDGFPAPVNPDAWLQRQRDKYVECLTKALHCRSVDVANVVQNSGCRSWDPFGAAHCLGCVQRKADCYCRFRHVRMGSRITAVLANGKSVTRYLLVPLFCDEEQTPRRSRLLVSPLRVPGWCQDLGFVGNPDSPSSLSSL</sequence>
<keyword evidence="2" id="KW-1185">Reference proteome</keyword>
<organism evidence="1 2">
    <name type="scientific">Coemansia helicoidea</name>
    <dbReference type="NCBI Taxonomy" id="1286919"/>
    <lineage>
        <taxon>Eukaryota</taxon>
        <taxon>Fungi</taxon>
        <taxon>Fungi incertae sedis</taxon>
        <taxon>Zoopagomycota</taxon>
        <taxon>Kickxellomycotina</taxon>
        <taxon>Kickxellomycetes</taxon>
        <taxon>Kickxellales</taxon>
        <taxon>Kickxellaceae</taxon>
        <taxon>Coemansia</taxon>
    </lineage>
</organism>
<comment type="caution">
    <text evidence="1">The sequence shown here is derived from an EMBL/GenBank/DDBJ whole genome shotgun (WGS) entry which is preliminary data.</text>
</comment>
<gene>
    <name evidence="1" type="ORF">H4R21_004879</name>
</gene>
<name>A0ACC1KWQ4_9FUNG</name>
<evidence type="ECO:0000313" key="1">
    <source>
        <dbReference type="EMBL" id="KAJ2796014.1"/>
    </source>
</evidence>